<dbReference type="STRING" id="1182543.W9W5T0"/>
<protein>
    <recommendedName>
        <fullName evidence="7">Fungal STAND N-terminal Goodbye domain-containing protein</fullName>
    </recommendedName>
</protein>
<keyword evidence="2" id="KW-0175">Coiled coil</keyword>
<accession>W9W5T0</accession>
<dbReference type="eggNOG" id="ENOG502TJKA">
    <property type="taxonomic scope" value="Eukaryota"/>
</dbReference>
<evidence type="ECO:0000259" key="3">
    <source>
        <dbReference type="Pfam" id="PF24809"/>
    </source>
</evidence>
<comment type="caution">
    <text evidence="5">The sequence shown here is derived from an EMBL/GenBank/DDBJ whole genome shotgun (WGS) entry which is preliminary data.</text>
</comment>
<evidence type="ECO:0000259" key="4">
    <source>
        <dbReference type="Pfam" id="PF24883"/>
    </source>
</evidence>
<dbReference type="InterPro" id="IPR056125">
    <property type="entry name" value="DUF7708"/>
</dbReference>
<evidence type="ECO:0000313" key="5">
    <source>
        <dbReference type="EMBL" id="EXJ63457.1"/>
    </source>
</evidence>
<dbReference type="EMBL" id="AMGX01000026">
    <property type="protein sequence ID" value="EXJ63457.1"/>
    <property type="molecule type" value="Genomic_DNA"/>
</dbReference>
<dbReference type="HOGENOM" id="CLU_479793_0_0_1"/>
<dbReference type="OrthoDB" id="5389929at2759"/>
<sequence>MYEDGTVSRISMTSRLSASRLKRNWFRRESQSEFATQNLEPAISVFEDDTVFKQSLDAQLVAQMKFTREDVERQIVDANAAYINWLQGRRNGSRRFGTAFQAFVTRFSNFLTAYSGIVEVVKNASSPYGNLAYGTLSLLLIVVVNKTGNDEKIAKALSELQNSFPRLNLLSDIYPEAQMERLVAEAYRDVIVFARNAVLYYMNTSLRMLAAGVPQQELDFIKSIETLRHKLVEVNLESTVLLHSRAKYIEMQNEELLRGNEKLHQKMKSLEDLNIELRSEIDRMRRTLREEQMQRDQKELVNFRELVGVPESCDHTNIQSCKRNLGGAFPALVGGKPGKIARWYSQMTLDVLENEESYRVWLDCAHSCLLLLGGTSLMEGRTNISTCSWLSPVAIYVAERQLADNRHVAFHSCHPQILSKKCGVQEAILSLACQVAAWKPDILRQNPSFLSLARRTSWKDDGDEVMNTMFKMLSDLLTELHLEEPVYIILDRADQCEYRSFLLVQKLVEVIKKAQGMAKIMVVMDSALWGIDSWLCDGFKEDSDGYMVGRWDWNQQQLGFQDLSSLPN</sequence>
<evidence type="ECO:0000256" key="1">
    <source>
        <dbReference type="ARBA" id="ARBA00022737"/>
    </source>
</evidence>
<keyword evidence="1" id="KW-0677">Repeat</keyword>
<dbReference type="RefSeq" id="XP_007750268.1">
    <property type="nucleotide sequence ID" value="XM_007752078.1"/>
</dbReference>
<keyword evidence="6" id="KW-1185">Reference proteome</keyword>
<evidence type="ECO:0000313" key="6">
    <source>
        <dbReference type="Proteomes" id="UP000019471"/>
    </source>
</evidence>
<dbReference type="Pfam" id="PF24883">
    <property type="entry name" value="NPHP3_N"/>
    <property type="match status" value="1"/>
</dbReference>
<dbReference type="GeneID" id="19196195"/>
<feature type="domain" description="Nephrocystin 3-like N-terminal" evidence="4">
    <location>
        <begin position="354"/>
        <end position="522"/>
    </location>
</feature>
<feature type="domain" description="DUF7708" evidence="3">
    <location>
        <begin position="103"/>
        <end position="241"/>
    </location>
</feature>
<reference evidence="5 6" key="1">
    <citation type="submission" date="2013-03" db="EMBL/GenBank/DDBJ databases">
        <title>The Genome Sequence of Cladophialophora psammophila CBS 110553.</title>
        <authorList>
            <consortium name="The Broad Institute Genomics Platform"/>
            <person name="Cuomo C."/>
            <person name="de Hoog S."/>
            <person name="Gorbushina A."/>
            <person name="Walker B."/>
            <person name="Young S.K."/>
            <person name="Zeng Q."/>
            <person name="Gargeya S."/>
            <person name="Fitzgerald M."/>
            <person name="Haas B."/>
            <person name="Abouelleil A."/>
            <person name="Allen A.W."/>
            <person name="Alvarado L."/>
            <person name="Arachchi H.M."/>
            <person name="Berlin A.M."/>
            <person name="Chapman S.B."/>
            <person name="Gainer-Dewar J."/>
            <person name="Goldberg J."/>
            <person name="Griggs A."/>
            <person name="Gujja S."/>
            <person name="Hansen M."/>
            <person name="Howarth C."/>
            <person name="Imamovic A."/>
            <person name="Ireland A."/>
            <person name="Larimer J."/>
            <person name="McCowan C."/>
            <person name="Murphy C."/>
            <person name="Pearson M."/>
            <person name="Poon T.W."/>
            <person name="Priest M."/>
            <person name="Roberts A."/>
            <person name="Saif S."/>
            <person name="Shea T."/>
            <person name="Sisk P."/>
            <person name="Sykes S."/>
            <person name="Wortman J."/>
            <person name="Nusbaum C."/>
            <person name="Birren B."/>
        </authorList>
    </citation>
    <scope>NUCLEOTIDE SEQUENCE [LARGE SCALE GENOMIC DNA]</scope>
    <source>
        <strain evidence="5 6">CBS 110553</strain>
    </source>
</reference>
<gene>
    <name evidence="5" type="ORF">A1O5_11506</name>
</gene>
<proteinExistence type="predicted"/>
<feature type="coiled-coil region" evidence="2">
    <location>
        <begin position="253"/>
        <end position="301"/>
    </location>
</feature>
<organism evidence="5 6">
    <name type="scientific">Cladophialophora psammophila CBS 110553</name>
    <dbReference type="NCBI Taxonomy" id="1182543"/>
    <lineage>
        <taxon>Eukaryota</taxon>
        <taxon>Fungi</taxon>
        <taxon>Dikarya</taxon>
        <taxon>Ascomycota</taxon>
        <taxon>Pezizomycotina</taxon>
        <taxon>Eurotiomycetes</taxon>
        <taxon>Chaetothyriomycetidae</taxon>
        <taxon>Chaetothyriales</taxon>
        <taxon>Herpotrichiellaceae</taxon>
        <taxon>Cladophialophora</taxon>
    </lineage>
</organism>
<evidence type="ECO:0008006" key="7">
    <source>
        <dbReference type="Google" id="ProtNLM"/>
    </source>
</evidence>
<dbReference type="InterPro" id="IPR056884">
    <property type="entry name" value="NPHP3-like_N"/>
</dbReference>
<dbReference type="Proteomes" id="UP000019471">
    <property type="component" value="Unassembled WGS sequence"/>
</dbReference>
<dbReference type="Pfam" id="PF24809">
    <property type="entry name" value="DUF7708"/>
    <property type="match status" value="1"/>
</dbReference>
<dbReference type="AlphaFoldDB" id="W9W5T0"/>
<name>W9W5T0_9EURO</name>
<evidence type="ECO:0000256" key="2">
    <source>
        <dbReference type="SAM" id="Coils"/>
    </source>
</evidence>